<sequence length="313" mass="31673">MARPASGRRSGRAPVAVRAQTAGRPRRSIAAAAAGIAVLAAAALAYVLGSGGDTTVNGAGLPRTPDYHSLLVAPTDANVLLLGTHDGLFRSVDGGRTWKAASLAGSDAMSLARPAAGTVWAAGHDVLSRSRDGGATWQDIRPAGLPSLDVHGFAVDPRDPTRLFAAIAGEGLFRSTDGGATFTRVSRRVGPGVMALAILPGGRLLAGDMTANALVASSDEGATWKGLVRASIMALAVDPTDGKRVLATGPGVLLSTDGGVSWRQTLRLAAGAGPVAWSKSSPGTAYAVGFDRSLYRSDDAGATWEQVVAGEGS</sequence>
<dbReference type="Gene3D" id="2.130.10.10">
    <property type="entry name" value="YVTN repeat-like/Quinoprotein amine dehydrogenase"/>
    <property type="match status" value="3"/>
</dbReference>
<dbReference type="GO" id="GO:0010411">
    <property type="term" value="P:xyloglucan metabolic process"/>
    <property type="evidence" value="ECO:0007669"/>
    <property type="project" value="TreeGrafter"/>
</dbReference>
<keyword evidence="4" id="KW-1185">Reference proteome</keyword>
<reference evidence="3 4" key="1">
    <citation type="submission" date="2018-07" db="EMBL/GenBank/DDBJ databases">
        <title>High-quality-draft genome sequence of Gaiella occulta.</title>
        <authorList>
            <person name="Severino R."/>
            <person name="Froufe H.J.C."/>
            <person name="Rainey F.A."/>
            <person name="Barroso C."/>
            <person name="Albuquerque L."/>
            <person name="Lobo-Da-Cunha A."/>
            <person name="Da Costa M.S."/>
            <person name="Egas C."/>
        </authorList>
    </citation>
    <scope>NUCLEOTIDE SEQUENCE [LARGE SCALE GENOMIC DNA]</scope>
    <source>
        <strain evidence="3 4">F2-233</strain>
    </source>
</reference>
<dbReference type="CDD" id="cd15482">
    <property type="entry name" value="Sialidase_non-viral"/>
    <property type="match status" value="1"/>
</dbReference>
<evidence type="ECO:0000259" key="2">
    <source>
        <dbReference type="Pfam" id="PF14870"/>
    </source>
</evidence>
<dbReference type="Pfam" id="PF14870">
    <property type="entry name" value="PSII_BNR"/>
    <property type="match status" value="1"/>
</dbReference>
<protein>
    <recommendedName>
        <fullName evidence="2">Photosynthesis system II assembly factor Ycf48/Hcf136-like domain-containing protein</fullName>
    </recommendedName>
</protein>
<dbReference type="SUPFAM" id="SSF110296">
    <property type="entry name" value="Oligoxyloglucan reducing end-specific cellobiohydrolase"/>
    <property type="match status" value="1"/>
</dbReference>
<dbReference type="AlphaFoldDB" id="A0A7M2YUY7"/>
<feature type="domain" description="Photosynthesis system II assembly factor Ycf48/Hcf136-like" evidence="2">
    <location>
        <begin position="78"/>
        <end position="307"/>
    </location>
</feature>
<dbReference type="OrthoDB" id="9764804at2"/>
<comment type="caution">
    <text evidence="3">The sequence shown here is derived from an EMBL/GenBank/DDBJ whole genome shotgun (WGS) entry which is preliminary data.</text>
</comment>
<reference evidence="4" key="2">
    <citation type="journal article" date="2019" name="MicrobiologyOpen">
        <title>High-quality draft genome sequence of Gaiella occulta isolated from a 150 meter deep mineral water borehole and comparison with the genome sequences of other deep-branching lineages of the phylum Actinobacteria.</title>
        <authorList>
            <person name="Severino R."/>
            <person name="Froufe H.J.C."/>
            <person name="Barroso C."/>
            <person name="Albuquerque L."/>
            <person name="Lobo-da-Cunha A."/>
            <person name="da Costa M.S."/>
            <person name="Egas C."/>
        </authorList>
    </citation>
    <scope>NUCLEOTIDE SEQUENCE [LARGE SCALE GENOMIC DNA]</scope>
    <source>
        <strain evidence="4">F2-233</strain>
    </source>
</reference>
<evidence type="ECO:0000313" key="3">
    <source>
        <dbReference type="EMBL" id="RDI73664.1"/>
    </source>
</evidence>
<name>A0A7M2YUY7_9ACTN</name>
<proteinExistence type="predicted"/>
<feature type="region of interest" description="Disordered" evidence="1">
    <location>
        <begin position="1"/>
        <end position="20"/>
    </location>
</feature>
<dbReference type="RefSeq" id="WP_147281300.1">
    <property type="nucleotide sequence ID" value="NZ_QQZY01000007.1"/>
</dbReference>
<dbReference type="PANTHER" id="PTHR43739:SF5">
    <property type="entry name" value="EXO-ALPHA-SIALIDASE"/>
    <property type="match status" value="1"/>
</dbReference>
<dbReference type="PANTHER" id="PTHR43739">
    <property type="entry name" value="XYLOGLUCANASE (EUROFUNG)"/>
    <property type="match status" value="1"/>
</dbReference>
<dbReference type="EMBL" id="QQZY01000007">
    <property type="protein sequence ID" value="RDI73664.1"/>
    <property type="molecule type" value="Genomic_DNA"/>
</dbReference>
<organism evidence="3 4">
    <name type="scientific">Gaiella occulta</name>
    <dbReference type="NCBI Taxonomy" id="1002870"/>
    <lineage>
        <taxon>Bacteria</taxon>
        <taxon>Bacillati</taxon>
        <taxon>Actinomycetota</taxon>
        <taxon>Thermoleophilia</taxon>
        <taxon>Gaiellales</taxon>
        <taxon>Gaiellaceae</taxon>
        <taxon>Gaiella</taxon>
    </lineage>
</organism>
<dbReference type="InterPro" id="IPR015943">
    <property type="entry name" value="WD40/YVTN_repeat-like_dom_sf"/>
</dbReference>
<accession>A0A7M2YUY7</accession>
<dbReference type="Proteomes" id="UP000254134">
    <property type="component" value="Unassembled WGS sequence"/>
</dbReference>
<dbReference type="InterPro" id="IPR028203">
    <property type="entry name" value="PSII_CF48-like_dom"/>
</dbReference>
<evidence type="ECO:0000256" key="1">
    <source>
        <dbReference type="SAM" id="MobiDB-lite"/>
    </source>
</evidence>
<feature type="compositionally biased region" description="Low complexity" evidence="1">
    <location>
        <begin position="1"/>
        <end position="14"/>
    </location>
</feature>
<dbReference type="InterPro" id="IPR052025">
    <property type="entry name" value="Xyloglucanase_GH74"/>
</dbReference>
<gene>
    <name evidence="3" type="ORF">Gocc_2577</name>
</gene>
<evidence type="ECO:0000313" key="4">
    <source>
        <dbReference type="Proteomes" id="UP000254134"/>
    </source>
</evidence>